<evidence type="ECO:0000313" key="8">
    <source>
        <dbReference type="EMBL" id="WBG90112.1"/>
    </source>
</evidence>
<dbReference type="EMBL" id="CP104758">
    <property type="protein sequence ID" value="WBG90112.1"/>
    <property type="molecule type" value="Genomic_DNA"/>
</dbReference>
<keyword evidence="4 7" id="KW-1133">Transmembrane helix</keyword>
<feature type="transmembrane region" description="Helical" evidence="7">
    <location>
        <begin position="255"/>
        <end position="276"/>
    </location>
</feature>
<dbReference type="PANTHER" id="PTHR30477:SF13">
    <property type="entry name" value="IRON TRANSPORT SYSTEM MEMBRANE PROTEIN HI_0360-RELATED"/>
    <property type="match status" value="1"/>
</dbReference>
<feature type="transmembrane region" description="Helical" evidence="7">
    <location>
        <begin position="179"/>
        <end position="210"/>
    </location>
</feature>
<feature type="transmembrane region" description="Helical" evidence="7">
    <location>
        <begin position="136"/>
        <end position="159"/>
    </location>
</feature>
<dbReference type="PANTHER" id="PTHR30477">
    <property type="entry name" value="ABC-TRANSPORTER METAL-BINDING PROTEIN"/>
    <property type="match status" value="1"/>
</dbReference>
<feature type="transmembrane region" description="Helical" evidence="7">
    <location>
        <begin position="222"/>
        <end position="243"/>
    </location>
</feature>
<dbReference type="KEGG" id="kpie:N5580_13570"/>
<dbReference type="GO" id="GO:0055085">
    <property type="term" value="P:transmembrane transport"/>
    <property type="evidence" value="ECO:0007669"/>
    <property type="project" value="InterPro"/>
</dbReference>
<reference evidence="8 9" key="1">
    <citation type="journal article" date="2022" name="J Glob Antimicrob Resist">
        <title>First complete genome of a multidrug resistant strain of the novel human pathogen Kalamiella piersonii (GABEKP28) identified in human saliva.</title>
        <authorList>
            <person name="McDonagh F."/>
            <person name="Singh N.K."/>
            <person name="Venkateswaran K."/>
            <person name="Lonappan A.M."/>
            <person name="Hallahan B."/>
            <person name="Tuohy A."/>
            <person name="Burke L."/>
            <person name="Kovarova A."/>
            <person name="Miliotis G."/>
        </authorList>
    </citation>
    <scope>NUCLEOTIDE SEQUENCE [LARGE SCALE GENOMIC DNA]</scope>
    <source>
        <strain evidence="8 9">GABEKP28</strain>
    </source>
</reference>
<feature type="transmembrane region" description="Helical" evidence="7">
    <location>
        <begin position="12"/>
        <end position="34"/>
    </location>
</feature>
<evidence type="ECO:0000256" key="3">
    <source>
        <dbReference type="ARBA" id="ARBA00022692"/>
    </source>
</evidence>
<dbReference type="Gene3D" id="1.10.3470.10">
    <property type="entry name" value="ABC transporter involved in vitamin B12 uptake, BtuC"/>
    <property type="match status" value="1"/>
</dbReference>
<dbReference type="InterPro" id="IPR001626">
    <property type="entry name" value="ABC_TroCD"/>
</dbReference>
<dbReference type="GO" id="GO:0010043">
    <property type="term" value="P:response to zinc ion"/>
    <property type="evidence" value="ECO:0007669"/>
    <property type="project" value="TreeGrafter"/>
</dbReference>
<feature type="transmembrane region" description="Helical" evidence="7">
    <location>
        <begin position="55"/>
        <end position="84"/>
    </location>
</feature>
<name>A0AAJ5U967_9GAMM</name>
<evidence type="ECO:0000256" key="2">
    <source>
        <dbReference type="ARBA" id="ARBA00008034"/>
    </source>
</evidence>
<protein>
    <submittedName>
        <fullName evidence="8">Metal ABC transporter permease</fullName>
    </submittedName>
</protein>
<keyword evidence="5 7" id="KW-0472">Membrane</keyword>
<evidence type="ECO:0000256" key="1">
    <source>
        <dbReference type="ARBA" id="ARBA00004141"/>
    </source>
</evidence>
<dbReference type="AlphaFoldDB" id="A0AAJ5U967"/>
<sequence>MMLIQPFIEFGFMRRALIACVALAVSATPLGVFLSLRRMSLIGDALSHAVLPGAAIGYLISGLSLVAMGVGGLIAGLAVALLSGAVSRYTPLKEDASFAGFYLGSLALGVTLVSLRGSSVDLLHVLFGSLLAVDNPALLLVGGIAAFTLLMLAVIYRPLVIDAFDPDFLRAQGKWGAPLVHGLFLMLVVLNLVAGFQVLGTLMSVGLMMLPAASARFWSRHLAWMLAVAMALAIASAVIGLMLSWRYSLPAGPAVVLSAALIFFLSILAGPCGGILRRH</sequence>
<dbReference type="RefSeq" id="WP_269949393.1">
    <property type="nucleotide sequence ID" value="NZ_CP104758.1"/>
</dbReference>
<dbReference type="Pfam" id="PF00950">
    <property type="entry name" value="ABC-3"/>
    <property type="match status" value="1"/>
</dbReference>
<comment type="similarity">
    <text evidence="2 6">Belongs to the ABC-3 integral membrane protein family.</text>
</comment>
<keyword evidence="9" id="KW-1185">Reference proteome</keyword>
<keyword evidence="3 6" id="KW-0812">Transmembrane</keyword>
<evidence type="ECO:0000256" key="5">
    <source>
        <dbReference type="ARBA" id="ARBA00023136"/>
    </source>
</evidence>
<evidence type="ECO:0000256" key="7">
    <source>
        <dbReference type="SAM" id="Phobius"/>
    </source>
</evidence>
<gene>
    <name evidence="8" type="ORF">N5580_13570</name>
</gene>
<dbReference type="GO" id="GO:0043190">
    <property type="term" value="C:ATP-binding cassette (ABC) transporter complex"/>
    <property type="evidence" value="ECO:0007669"/>
    <property type="project" value="InterPro"/>
</dbReference>
<keyword evidence="6" id="KW-0813">Transport</keyword>
<comment type="subcellular location">
    <subcellularLocation>
        <location evidence="6">Cell membrane</location>
        <topology evidence="6">Multi-pass membrane protein</topology>
    </subcellularLocation>
    <subcellularLocation>
        <location evidence="1">Membrane</location>
        <topology evidence="1">Multi-pass membrane protein</topology>
    </subcellularLocation>
</comment>
<accession>A0AAJ5U967</accession>
<dbReference type="Proteomes" id="UP001211544">
    <property type="component" value="Chromosome"/>
</dbReference>
<dbReference type="SUPFAM" id="SSF81345">
    <property type="entry name" value="ABC transporter involved in vitamin B12 uptake, BtuC"/>
    <property type="match status" value="1"/>
</dbReference>
<evidence type="ECO:0000256" key="4">
    <source>
        <dbReference type="ARBA" id="ARBA00022989"/>
    </source>
</evidence>
<evidence type="ECO:0000256" key="6">
    <source>
        <dbReference type="RuleBase" id="RU003943"/>
    </source>
</evidence>
<organism evidence="8 9">
    <name type="scientific">Pantoea piersonii</name>
    <dbReference type="NCBI Taxonomy" id="2364647"/>
    <lineage>
        <taxon>Bacteria</taxon>
        <taxon>Pseudomonadati</taxon>
        <taxon>Pseudomonadota</taxon>
        <taxon>Gammaproteobacteria</taxon>
        <taxon>Enterobacterales</taxon>
        <taxon>Erwiniaceae</taxon>
        <taxon>Pantoea</taxon>
    </lineage>
</organism>
<proteinExistence type="inferred from homology"/>
<evidence type="ECO:0000313" key="9">
    <source>
        <dbReference type="Proteomes" id="UP001211544"/>
    </source>
</evidence>
<dbReference type="InterPro" id="IPR037294">
    <property type="entry name" value="ABC_BtuC-like"/>
</dbReference>
<feature type="transmembrane region" description="Helical" evidence="7">
    <location>
        <begin position="96"/>
        <end position="115"/>
    </location>
</feature>